<gene>
    <name evidence="2" type="ORF">ASPFODRAFT_39168</name>
</gene>
<sequence length="121" mass="13093">MEKAYAATYLTNCTYLLTPFKLTRLRGVKVVKSLTYFTVSLFGVFLSLSLSLLEFVIVVVALLQGCRGALGGLYTLGRVVGWLACIDLGFIFGGGGDDDDGILSDVGWVVRAFWMMHVGVG</sequence>
<proteinExistence type="predicted"/>
<keyword evidence="1" id="KW-1133">Transmembrane helix</keyword>
<keyword evidence="1" id="KW-0472">Membrane</keyword>
<dbReference type="AlphaFoldDB" id="A0A1M3TYW0"/>
<organism evidence="2 3">
    <name type="scientific">Aspergillus luchuensis (strain CBS 106.47)</name>
    <dbReference type="NCBI Taxonomy" id="1137211"/>
    <lineage>
        <taxon>Eukaryota</taxon>
        <taxon>Fungi</taxon>
        <taxon>Dikarya</taxon>
        <taxon>Ascomycota</taxon>
        <taxon>Pezizomycotina</taxon>
        <taxon>Eurotiomycetes</taxon>
        <taxon>Eurotiomycetidae</taxon>
        <taxon>Eurotiales</taxon>
        <taxon>Aspergillaceae</taxon>
        <taxon>Aspergillus</taxon>
        <taxon>Aspergillus subgen. Circumdati</taxon>
    </lineage>
</organism>
<keyword evidence="1" id="KW-0812">Transmembrane</keyword>
<name>A0A1M3TYW0_ASPLC</name>
<dbReference type="EMBL" id="KV878236">
    <property type="protein sequence ID" value="OJZ91968.1"/>
    <property type="molecule type" value="Genomic_DNA"/>
</dbReference>
<evidence type="ECO:0000313" key="3">
    <source>
        <dbReference type="Proteomes" id="UP000184063"/>
    </source>
</evidence>
<dbReference type="VEuPathDB" id="FungiDB:ASPFODRAFT_39168"/>
<protein>
    <submittedName>
        <fullName evidence="2">Uncharacterized protein</fullName>
    </submittedName>
</protein>
<accession>A0A1M3TYW0</accession>
<reference evidence="3" key="1">
    <citation type="journal article" date="2017" name="Genome Biol.">
        <title>Comparative genomics reveals high biological diversity and specific adaptations in the industrially and medically important fungal genus Aspergillus.</title>
        <authorList>
            <person name="de Vries R.P."/>
            <person name="Riley R."/>
            <person name="Wiebenga A."/>
            <person name="Aguilar-Osorio G."/>
            <person name="Amillis S."/>
            <person name="Uchima C.A."/>
            <person name="Anderluh G."/>
            <person name="Asadollahi M."/>
            <person name="Askin M."/>
            <person name="Barry K."/>
            <person name="Battaglia E."/>
            <person name="Bayram O."/>
            <person name="Benocci T."/>
            <person name="Braus-Stromeyer S.A."/>
            <person name="Caldana C."/>
            <person name="Canovas D."/>
            <person name="Cerqueira G.C."/>
            <person name="Chen F."/>
            <person name="Chen W."/>
            <person name="Choi C."/>
            <person name="Clum A."/>
            <person name="Dos Santos R.A."/>
            <person name="Damasio A.R."/>
            <person name="Diallinas G."/>
            <person name="Emri T."/>
            <person name="Fekete E."/>
            <person name="Flipphi M."/>
            <person name="Freyberg S."/>
            <person name="Gallo A."/>
            <person name="Gournas C."/>
            <person name="Habgood R."/>
            <person name="Hainaut M."/>
            <person name="Harispe M.L."/>
            <person name="Henrissat B."/>
            <person name="Hilden K.S."/>
            <person name="Hope R."/>
            <person name="Hossain A."/>
            <person name="Karabika E."/>
            <person name="Karaffa L."/>
            <person name="Karanyi Z."/>
            <person name="Krasevec N."/>
            <person name="Kuo A."/>
            <person name="Kusch H."/>
            <person name="LaButti K."/>
            <person name="Lagendijk E.L."/>
            <person name="Lapidus A."/>
            <person name="Levasseur A."/>
            <person name="Lindquist E."/>
            <person name="Lipzen A."/>
            <person name="Logrieco A.F."/>
            <person name="MacCabe A."/>
            <person name="Maekelae M.R."/>
            <person name="Malavazi I."/>
            <person name="Melin P."/>
            <person name="Meyer V."/>
            <person name="Mielnichuk N."/>
            <person name="Miskei M."/>
            <person name="Molnar A.P."/>
            <person name="Mule G."/>
            <person name="Ngan C.Y."/>
            <person name="Orejas M."/>
            <person name="Orosz E."/>
            <person name="Ouedraogo J.P."/>
            <person name="Overkamp K.M."/>
            <person name="Park H.-S."/>
            <person name="Perrone G."/>
            <person name="Piumi F."/>
            <person name="Punt P.J."/>
            <person name="Ram A.F."/>
            <person name="Ramon A."/>
            <person name="Rauscher S."/>
            <person name="Record E."/>
            <person name="Riano-Pachon D.M."/>
            <person name="Robert V."/>
            <person name="Roehrig J."/>
            <person name="Ruller R."/>
            <person name="Salamov A."/>
            <person name="Salih N.S."/>
            <person name="Samson R.A."/>
            <person name="Sandor E."/>
            <person name="Sanguinetti M."/>
            <person name="Schuetze T."/>
            <person name="Sepcic K."/>
            <person name="Shelest E."/>
            <person name="Sherlock G."/>
            <person name="Sophianopoulou V."/>
            <person name="Squina F.M."/>
            <person name="Sun H."/>
            <person name="Susca A."/>
            <person name="Todd R.B."/>
            <person name="Tsang A."/>
            <person name="Unkles S.E."/>
            <person name="van de Wiele N."/>
            <person name="van Rossen-Uffink D."/>
            <person name="Oliveira J.V."/>
            <person name="Vesth T.C."/>
            <person name="Visser J."/>
            <person name="Yu J.-H."/>
            <person name="Zhou M."/>
            <person name="Andersen M.R."/>
            <person name="Archer D.B."/>
            <person name="Baker S.E."/>
            <person name="Benoit I."/>
            <person name="Brakhage A.A."/>
            <person name="Braus G.H."/>
            <person name="Fischer R."/>
            <person name="Frisvad J.C."/>
            <person name="Goldman G.H."/>
            <person name="Houbraken J."/>
            <person name="Oakley B."/>
            <person name="Pocsi I."/>
            <person name="Scazzocchio C."/>
            <person name="Seiboth B."/>
            <person name="vanKuyk P.A."/>
            <person name="Wortman J."/>
            <person name="Dyer P.S."/>
            <person name="Grigoriev I.V."/>
        </authorList>
    </citation>
    <scope>NUCLEOTIDE SEQUENCE [LARGE SCALE GENOMIC DNA]</scope>
    <source>
        <strain evidence="3">CBS 106.47</strain>
    </source>
</reference>
<feature type="transmembrane region" description="Helical" evidence="1">
    <location>
        <begin position="75"/>
        <end position="95"/>
    </location>
</feature>
<dbReference type="Proteomes" id="UP000184063">
    <property type="component" value="Unassembled WGS sequence"/>
</dbReference>
<feature type="transmembrane region" description="Helical" evidence="1">
    <location>
        <begin position="34"/>
        <end position="63"/>
    </location>
</feature>
<evidence type="ECO:0000256" key="1">
    <source>
        <dbReference type="SAM" id="Phobius"/>
    </source>
</evidence>
<evidence type="ECO:0000313" key="2">
    <source>
        <dbReference type="EMBL" id="OJZ91968.1"/>
    </source>
</evidence>